<evidence type="ECO:0000313" key="3">
    <source>
        <dbReference type="EMBL" id="GGJ84125.1"/>
    </source>
</evidence>
<feature type="domain" description="PhoD-like phosphatase metallophosphatase" evidence="1">
    <location>
        <begin position="161"/>
        <end position="494"/>
    </location>
</feature>
<dbReference type="Proteomes" id="UP000649739">
    <property type="component" value="Unassembled WGS sequence"/>
</dbReference>
<dbReference type="AlphaFoldDB" id="A0A8J3B177"/>
<dbReference type="Gene3D" id="3.60.21.70">
    <property type="entry name" value="PhoD-like phosphatase"/>
    <property type="match status" value="1"/>
</dbReference>
<dbReference type="Pfam" id="PF09423">
    <property type="entry name" value="PhoD"/>
    <property type="match status" value="1"/>
</dbReference>
<dbReference type="Gene3D" id="2.60.40.380">
    <property type="entry name" value="Purple acid phosphatase-like, N-terminal"/>
    <property type="match status" value="1"/>
</dbReference>
<dbReference type="RefSeq" id="WP_229783365.1">
    <property type="nucleotide sequence ID" value="NZ_BMQB01000002.1"/>
</dbReference>
<sequence>MRRRTVLVLGTTGLVAGALGTGGRPAVGGPADGTAARARRPLRADPFTLGVASGEPDATSVVLWTRLAPQPVAEDGRGGMPDQPVDVGWQVARDEKLTRIVREGTATALPADAHSLHVEVGDLTPDREYFYRFTADGYASEVGRTRTTPAPSALPGLLRLGLVSCAMYEHGYFTAYRHLAAARPDLIVHLGDYQYEQAPGAYSIPGGNPRKHLGGETRTLAQYRQRYAQYRTDPDLRAAHAAAPFVAIFDDHEVDNNWAGGVPEKPDGDFAARRTAAMRAYWENLPMRPAMRPTGTALPLYRRARWGRLATLHLMDTRQYRDDQACGDDYRECPAAADPKRSITGAAQEEWLLGGFRASTARWDLLAQQVFFAQRDKDPGEKLVTSQDAWDGYAASRDRITRGWVAARVRNPVVLTGDVHAHWAADVLLDHGDPASAVVGSEIVCTSVTSGGDGHDMDPAKHPFMPHNPHLKFYNYQRGYVLATLTPERLEADFRVVPRVTAAGSAEYSRARYAVADREPGVRATYVRPVDPALAAGLTLDEAVAREGGEPA</sequence>
<comment type="caution">
    <text evidence="3">The sequence shown here is derived from an EMBL/GenBank/DDBJ whole genome shotgun (WGS) entry which is preliminary data.</text>
</comment>
<dbReference type="InterPro" id="IPR052900">
    <property type="entry name" value="Phospholipid_Metab_Enz"/>
</dbReference>
<dbReference type="EMBL" id="BMQB01000002">
    <property type="protein sequence ID" value="GGJ84125.1"/>
    <property type="molecule type" value="Genomic_DNA"/>
</dbReference>
<dbReference type="PANTHER" id="PTHR43606">
    <property type="entry name" value="PHOSPHATASE, PUTATIVE (AFU_ORTHOLOGUE AFUA_6G08710)-RELATED"/>
    <property type="match status" value="1"/>
</dbReference>
<organism evidence="3 4">
    <name type="scientific">Pilimelia anulata</name>
    <dbReference type="NCBI Taxonomy" id="53371"/>
    <lineage>
        <taxon>Bacteria</taxon>
        <taxon>Bacillati</taxon>
        <taxon>Actinomycetota</taxon>
        <taxon>Actinomycetes</taxon>
        <taxon>Micromonosporales</taxon>
        <taxon>Micromonosporaceae</taxon>
        <taxon>Pilimelia</taxon>
    </lineage>
</organism>
<evidence type="ECO:0000313" key="4">
    <source>
        <dbReference type="Proteomes" id="UP000649739"/>
    </source>
</evidence>
<dbReference type="InterPro" id="IPR038607">
    <property type="entry name" value="PhoD-like_sf"/>
</dbReference>
<dbReference type="InterPro" id="IPR029052">
    <property type="entry name" value="Metallo-depent_PP-like"/>
</dbReference>
<evidence type="ECO:0000259" key="1">
    <source>
        <dbReference type="Pfam" id="PF09423"/>
    </source>
</evidence>
<reference evidence="3" key="1">
    <citation type="journal article" date="2014" name="Int. J. Syst. Evol. Microbiol.">
        <title>Complete genome sequence of Corynebacterium casei LMG S-19264T (=DSM 44701T), isolated from a smear-ripened cheese.</title>
        <authorList>
            <consortium name="US DOE Joint Genome Institute (JGI-PGF)"/>
            <person name="Walter F."/>
            <person name="Albersmeier A."/>
            <person name="Kalinowski J."/>
            <person name="Ruckert C."/>
        </authorList>
    </citation>
    <scope>NUCLEOTIDE SEQUENCE</scope>
    <source>
        <strain evidence="3">JCM 3090</strain>
    </source>
</reference>
<dbReference type="InterPro" id="IPR018946">
    <property type="entry name" value="PhoD-like_MPP"/>
</dbReference>
<name>A0A8J3B177_9ACTN</name>
<keyword evidence="4" id="KW-1185">Reference proteome</keyword>
<protein>
    <submittedName>
        <fullName evidence="3">Alkaline phosphatase</fullName>
    </submittedName>
</protein>
<evidence type="ECO:0000259" key="2">
    <source>
        <dbReference type="Pfam" id="PF16655"/>
    </source>
</evidence>
<gene>
    <name evidence="3" type="ORF">GCM10010123_12240</name>
</gene>
<dbReference type="CDD" id="cd07389">
    <property type="entry name" value="MPP_PhoD"/>
    <property type="match status" value="1"/>
</dbReference>
<dbReference type="Pfam" id="PF16655">
    <property type="entry name" value="PhoD_N"/>
    <property type="match status" value="1"/>
</dbReference>
<dbReference type="PANTHER" id="PTHR43606:SF2">
    <property type="entry name" value="ALKALINE PHOSPHATASE FAMILY PROTEIN (AFU_ORTHOLOGUE AFUA_5G03860)"/>
    <property type="match status" value="1"/>
</dbReference>
<accession>A0A8J3B177</accession>
<dbReference type="InterPro" id="IPR032093">
    <property type="entry name" value="PhoD_N"/>
</dbReference>
<dbReference type="SUPFAM" id="SSF56300">
    <property type="entry name" value="Metallo-dependent phosphatases"/>
    <property type="match status" value="1"/>
</dbReference>
<proteinExistence type="predicted"/>
<reference evidence="3" key="2">
    <citation type="submission" date="2020-09" db="EMBL/GenBank/DDBJ databases">
        <authorList>
            <person name="Sun Q."/>
            <person name="Ohkuma M."/>
        </authorList>
    </citation>
    <scope>NUCLEOTIDE SEQUENCE</scope>
    <source>
        <strain evidence="3">JCM 3090</strain>
    </source>
</reference>
<feature type="domain" description="Phospholipase D N-terminal" evidence="2">
    <location>
        <begin position="49"/>
        <end position="147"/>
    </location>
</feature>